<dbReference type="Gene3D" id="2.70.50.70">
    <property type="match status" value="1"/>
</dbReference>
<gene>
    <name evidence="2" type="ORF">QBC41DRAFT_363566</name>
</gene>
<dbReference type="Proteomes" id="UP001174997">
    <property type="component" value="Unassembled WGS sequence"/>
</dbReference>
<evidence type="ECO:0000313" key="2">
    <source>
        <dbReference type="EMBL" id="KAK0670991.1"/>
    </source>
</evidence>
<proteinExistence type="predicted"/>
<evidence type="ECO:0000256" key="1">
    <source>
        <dbReference type="SAM" id="SignalP"/>
    </source>
</evidence>
<comment type="caution">
    <text evidence="2">The sequence shown here is derived from an EMBL/GenBank/DDBJ whole genome shotgun (WGS) entry which is preliminary data.</text>
</comment>
<reference evidence="2" key="1">
    <citation type="submission" date="2023-06" db="EMBL/GenBank/DDBJ databases">
        <title>Genome-scale phylogeny and comparative genomics of the fungal order Sordariales.</title>
        <authorList>
            <consortium name="Lawrence Berkeley National Laboratory"/>
            <person name="Hensen N."/>
            <person name="Bonometti L."/>
            <person name="Westerberg I."/>
            <person name="Brannstrom I.O."/>
            <person name="Guillou S."/>
            <person name="Cros-Aarteil S."/>
            <person name="Calhoun S."/>
            <person name="Haridas S."/>
            <person name="Kuo A."/>
            <person name="Mondo S."/>
            <person name="Pangilinan J."/>
            <person name="Riley R."/>
            <person name="Labutti K."/>
            <person name="Andreopoulos B."/>
            <person name="Lipzen A."/>
            <person name="Chen C."/>
            <person name="Yanf M."/>
            <person name="Daum C."/>
            <person name="Ng V."/>
            <person name="Clum A."/>
            <person name="Steindorff A."/>
            <person name="Ohm R."/>
            <person name="Martin F."/>
            <person name="Silar P."/>
            <person name="Natvig D."/>
            <person name="Lalanne C."/>
            <person name="Gautier V."/>
            <person name="Ament-Velasquez S.L."/>
            <person name="Kruys A."/>
            <person name="Hutchinson M.I."/>
            <person name="Powell A.J."/>
            <person name="Barry K."/>
            <person name="Miller A.N."/>
            <person name="Grigoriev I.V."/>
            <person name="Debuchy R."/>
            <person name="Gladieux P."/>
            <person name="Thoren M.H."/>
            <person name="Johannesson H."/>
        </authorList>
    </citation>
    <scope>NUCLEOTIDE SEQUENCE</scope>
    <source>
        <strain evidence="2">CBS 307.81</strain>
    </source>
</reference>
<dbReference type="AlphaFoldDB" id="A0AA39ZH85"/>
<organism evidence="2 3">
    <name type="scientific">Cercophora samala</name>
    <dbReference type="NCBI Taxonomy" id="330535"/>
    <lineage>
        <taxon>Eukaryota</taxon>
        <taxon>Fungi</taxon>
        <taxon>Dikarya</taxon>
        <taxon>Ascomycota</taxon>
        <taxon>Pezizomycotina</taxon>
        <taxon>Sordariomycetes</taxon>
        <taxon>Sordariomycetidae</taxon>
        <taxon>Sordariales</taxon>
        <taxon>Lasiosphaeriaceae</taxon>
        <taxon>Cercophora</taxon>
    </lineage>
</organism>
<dbReference type="PANTHER" id="PTHR36182">
    <property type="entry name" value="PROTEIN, PUTATIVE (AFU_ORTHOLOGUE AFUA_6G10930)-RELATED"/>
    <property type="match status" value="1"/>
</dbReference>
<keyword evidence="3" id="KW-1185">Reference proteome</keyword>
<protein>
    <recommendedName>
        <fullName evidence="4">Lytic polysaccharide monooxygenase</fullName>
    </recommendedName>
</protein>
<evidence type="ECO:0008006" key="4">
    <source>
        <dbReference type="Google" id="ProtNLM"/>
    </source>
</evidence>
<dbReference type="PANTHER" id="PTHR36182:SF2">
    <property type="entry name" value="LYTIC POLYSACCHARIDE MONOOXYGENASE"/>
    <property type="match status" value="1"/>
</dbReference>
<feature type="signal peptide" evidence="1">
    <location>
        <begin position="1"/>
        <end position="21"/>
    </location>
</feature>
<evidence type="ECO:0000313" key="3">
    <source>
        <dbReference type="Proteomes" id="UP001174997"/>
    </source>
</evidence>
<name>A0AA39ZH85_9PEZI</name>
<dbReference type="EMBL" id="JAULSY010000025">
    <property type="protein sequence ID" value="KAK0670991.1"/>
    <property type="molecule type" value="Genomic_DNA"/>
</dbReference>
<accession>A0AA39ZH85</accession>
<feature type="chain" id="PRO_5041209427" description="Lytic polysaccharide monooxygenase" evidence="1">
    <location>
        <begin position="22"/>
        <end position="431"/>
    </location>
</feature>
<keyword evidence="1" id="KW-0732">Signal</keyword>
<sequence length="431" mass="45984">MSPPILTTGLVALYLVSSIQAHMVMNTPEPYGLHSGNPLLQVNPLDGITYKYPCQSNNFDHTTSTVMEAGSVTNVNFTGGAQHGGGSCQFSITYDTPENQQLNERTKFKTIYTIIGGCPAQFTDEMNNLDAPYRDADQRLDTVHCGDDSGMDCVRSFRVPLPKFLKNGPAVFAWTWFNKIGNREMYMNCAPINITGGTGTDNDMVEFNSLPDIFIANYPNHPEIASCVTGNGESQVVNIPSPGRYGRIIEKPVDVKSKPSNYCSNIPPATALPTFEPNPQTSIVVDVQPSGSASSATLVIVSSTVIPTSIMGSSSSVNVTHFLTSTVIVATGTTTIGAPAMTPTNTGVTSSTHGDDGEVFPCTKQEGELECLGGGLQYGLCAHGWVIPQPVAMGTICDTTTGTIVLAPGAVKWVRYGVEREKKLKRAVVAV</sequence>